<dbReference type="EMBL" id="LTAY01000026">
    <property type="protein sequence ID" value="OPX49136.1"/>
    <property type="molecule type" value="Genomic_DNA"/>
</dbReference>
<accession>A0A1V4SXE2</accession>
<proteinExistence type="predicted"/>
<name>A0A1V4SXE2_9CLOT</name>
<keyword evidence="1" id="KW-0175">Coiled coil</keyword>
<organism evidence="2 3">
    <name type="scientific">Clostridium thermobutyricum DSM 4928</name>
    <dbReference type="NCBI Taxonomy" id="1121339"/>
    <lineage>
        <taxon>Bacteria</taxon>
        <taxon>Bacillati</taxon>
        <taxon>Bacillota</taxon>
        <taxon>Clostridia</taxon>
        <taxon>Eubacteriales</taxon>
        <taxon>Clostridiaceae</taxon>
        <taxon>Clostridium</taxon>
    </lineage>
</organism>
<evidence type="ECO:0000313" key="3">
    <source>
        <dbReference type="Proteomes" id="UP000191448"/>
    </source>
</evidence>
<gene>
    <name evidence="2" type="ORF">CLTHE_08900</name>
</gene>
<feature type="coiled-coil region" evidence="1">
    <location>
        <begin position="38"/>
        <end position="65"/>
    </location>
</feature>
<evidence type="ECO:0000256" key="1">
    <source>
        <dbReference type="SAM" id="Coils"/>
    </source>
</evidence>
<dbReference type="Proteomes" id="UP000191448">
    <property type="component" value="Unassembled WGS sequence"/>
</dbReference>
<dbReference type="AlphaFoldDB" id="A0A1V4SXE2"/>
<evidence type="ECO:0000313" key="2">
    <source>
        <dbReference type="EMBL" id="OPX49136.1"/>
    </source>
</evidence>
<comment type="caution">
    <text evidence="2">The sequence shown here is derived from an EMBL/GenBank/DDBJ whole genome shotgun (WGS) entry which is preliminary data.</text>
</comment>
<dbReference type="RefSeq" id="WP_080022183.1">
    <property type="nucleotide sequence ID" value="NZ_LTAY01000026.1"/>
</dbReference>
<protein>
    <submittedName>
        <fullName evidence="2">Uncharacterized protein</fullName>
    </submittedName>
</protein>
<sequence>MNFFEYYNLKKAKKRLALIKYLYKSVQSKYPIIEDSDIEEKETILNALISLSEKLEEKINEFENNLISYQCFKDICEEYEYEYDKLTYQYPVLDAFVSIIRSYNLKSALHNPGF</sequence>
<reference evidence="2 3" key="1">
    <citation type="submission" date="2016-02" db="EMBL/GenBank/DDBJ databases">
        <title>Genome sequence of Clostridium thermobutyricum DSM 4928.</title>
        <authorList>
            <person name="Poehlein A."/>
            <person name="Daniel R."/>
        </authorList>
    </citation>
    <scope>NUCLEOTIDE SEQUENCE [LARGE SCALE GENOMIC DNA]</scope>
    <source>
        <strain evidence="2 3">DSM 4928</strain>
    </source>
</reference>